<dbReference type="Proteomes" id="UP000828390">
    <property type="component" value="Unassembled WGS sequence"/>
</dbReference>
<organism evidence="1 2">
    <name type="scientific">Dreissena polymorpha</name>
    <name type="common">Zebra mussel</name>
    <name type="synonym">Mytilus polymorpha</name>
    <dbReference type="NCBI Taxonomy" id="45954"/>
    <lineage>
        <taxon>Eukaryota</taxon>
        <taxon>Metazoa</taxon>
        <taxon>Spiralia</taxon>
        <taxon>Lophotrochozoa</taxon>
        <taxon>Mollusca</taxon>
        <taxon>Bivalvia</taxon>
        <taxon>Autobranchia</taxon>
        <taxon>Heteroconchia</taxon>
        <taxon>Euheterodonta</taxon>
        <taxon>Imparidentia</taxon>
        <taxon>Neoheterodontei</taxon>
        <taxon>Myida</taxon>
        <taxon>Dreissenoidea</taxon>
        <taxon>Dreissenidae</taxon>
        <taxon>Dreissena</taxon>
    </lineage>
</organism>
<reference evidence="1" key="2">
    <citation type="submission" date="2020-11" db="EMBL/GenBank/DDBJ databases">
        <authorList>
            <person name="McCartney M.A."/>
            <person name="Auch B."/>
            <person name="Kono T."/>
            <person name="Mallez S."/>
            <person name="Becker A."/>
            <person name="Gohl D.M."/>
            <person name="Silverstein K.A.T."/>
            <person name="Koren S."/>
            <person name="Bechman K.B."/>
            <person name="Herman A."/>
            <person name="Abrahante J.E."/>
            <person name="Garbe J."/>
        </authorList>
    </citation>
    <scope>NUCLEOTIDE SEQUENCE</scope>
    <source>
        <strain evidence="1">Duluth1</strain>
        <tissue evidence="1">Whole animal</tissue>
    </source>
</reference>
<gene>
    <name evidence="1" type="ORF">DPMN_152117</name>
</gene>
<keyword evidence="2" id="KW-1185">Reference proteome</keyword>
<sequence length="109" mass="12986">MVQEYQEETAPVWYSTRIPGGNPTGLVWYKNTREKPHLSGMVQEFRRIPHLSGMVQEYQEETTPVRYGTRIRAGNRTSPVWYKNTRGNPTCMLWYKNTRRKHHLSEMEQ</sequence>
<name>A0A9D4J817_DREPO</name>
<comment type="caution">
    <text evidence="1">The sequence shown here is derived from an EMBL/GenBank/DDBJ whole genome shotgun (WGS) entry which is preliminary data.</text>
</comment>
<evidence type="ECO:0000313" key="2">
    <source>
        <dbReference type="Proteomes" id="UP000828390"/>
    </source>
</evidence>
<dbReference type="AlphaFoldDB" id="A0A9D4J817"/>
<evidence type="ECO:0000313" key="1">
    <source>
        <dbReference type="EMBL" id="KAH3798517.1"/>
    </source>
</evidence>
<dbReference type="EMBL" id="JAIWYP010000007">
    <property type="protein sequence ID" value="KAH3798517.1"/>
    <property type="molecule type" value="Genomic_DNA"/>
</dbReference>
<accession>A0A9D4J817</accession>
<reference evidence="1" key="1">
    <citation type="journal article" date="2019" name="bioRxiv">
        <title>The Genome of the Zebra Mussel, Dreissena polymorpha: A Resource for Invasive Species Research.</title>
        <authorList>
            <person name="McCartney M.A."/>
            <person name="Auch B."/>
            <person name="Kono T."/>
            <person name="Mallez S."/>
            <person name="Zhang Y."/>
            <person name="Obille A."/>
            <person name="Becker A."/>
            <person name="Abrahante J.E."/>
            <person name="Garbe J."/>
            <person name="Badalamenti J.P."/>
            <person name="Herman A."/>
            <person name="Mangelson H."/>
            <person name="Liachko I."/>
            <person name="Sullivan S."/>
            <person name="Sone E.D."/>
            <person name="Koren S."/>
            <person name="Silverstein K.A.T."/>
            <person name="Beckman K.B."/>
            <person name="Gohl D.M."/>
        </authorList>
    </citation>
    <scope>NUCLEOTIDE SEQUENCE</scope>
    <source>
        <strain evidence="1">Duluth1</strain>
        <tissue evidence="1">Whole animal</tissue>
    </source>
</reference>
<protein>
    <submittedName>
        <fullName evidence="1">Uncharacterized protein</fullName>
    </submittedName>
</protein>
<proteinExistence type="predicted"/>